<keyword evidence="4" id="KW-1003">Cell membrane</keyword>
<dbReference type="NCBIfam" id="NF003007">
    <property type="entry name" value="PRK03818.1"/>
    <property type="match status" value="1"/>
</dbReference>
<organism evidence="10 11">
    <name type="scientific">Porphyromonas somerae</name>
    <dbReference type="NCBI Taxonomy" id="322095"/>
    <lineage>
        <taxon>Bacteria</taxon>
        <taxon>Pseudomonadati</taxon>
        <taxon>Bacteroidota</taxon>
        <taxon>Bacteroidia</taxon>
        <taxon>Bacteroidales</taxon>
        <taxon>Porphyromonadaceae</taxon>
        <taxon>Porphyromonas</taxon>
    </lineage>
</organism>
<keyword evidence="5 8" id="KW-0812">Transmembrane</keyword>
<evidence type="ECO:0000256" key="5">
    <source>
        <dbReference type="ARBA" id="ARBA00022692"/>
    </source>
</evidence>
<feature type="transmembrane region" description="Helical" evidence="8">
    <location>
        <begin position="540"/>
        <end position="560"/>
    </location>
</feature>
<evidence type="ECO:0000313" key="11">
    <source>
        <dbReference type="Proteomes" id="UP000070224"/>
    </source>
</evidence>
<feature type="domain" description="RCK C-terminal" evidence="9">
    <location>
        <begin position="289"/>
        <end position="373"/>
    </location>
</feature>
<dbReference type="GO" id="GO:0005886">
    <property type="term" value="C:plasma membrane"/>
    <property type="evidence" value="ECO:0007669"/>
    <property type="project" value="UniProtKB-SubCell"/>
</dbReference>
<feature type="transmembrane region" description="Helical" evidence="8">
    <location>
        <begin position="12"/>
        <end position="35"/>
    </location>
</feature>
<dbReference type="PANTHER" id="PTHR30445:SF3">
    <property type="entry name" value="TRANSPORT PROTEIN YIDE-RELATED"/>
    <property type="match status" value="1"/>
</dbReference>
<proteinExistence type="inferred from homology"/>
<feature type="domain" description="RCK C-terminal" evidence="9">
    <location>
        <begin position="198"/>
        <end position="280"/>
    </location>
</feature>
<dbReference type="PANTHER" id="PTHR30445">
    <property type="entry name" value="K(+)_H(+) ANTIPORTER SUBUNIT KHTT"/>
    <property type="match status" value="1"/>
</dbReference>
<evidence type="ECO:0000256" key="1">
    <source>
        <dbReference type="ARBA" id="ARBA00004651"/>
    </source>
</evidence>
<keyword evidence="11" id="KW-1185">Reference proteome</keyword>
<evidence type="ECO:0000313" key="10">
    <source>
        <dbReference type="EMBL" id="KXB76546.1"/>
    </source>
</evidence>
<dbReference type="PATRIC" id="fig|322095.3.peg.905"/>
<dbReference type="Pfam" id="PF02080">
    <property type="entry name" value="TrkA_C"/>
    <property type="match status" value="2"/>
</dbReference>
<feature type="transmembrane region" description="Helical" evidence="8">
    <location>
        <begin position="42"/>
        <end position="61"/>
    </location>
</feature>
<dbReference type="InterPro" id="IPR006512">
    <property type="entry name" value="YidE_YbjL"/>
</dbReference>
<dbReference type="RefSeq" id="WP_060935290.1">
    <property type="nucleotide sequence ID" value="NZ_KQ960438.1"/>
</dbReference>
<sequence>MQAFNSWLHDVFITPSVLETLVWLTLVSAVGILLGKLRVGKISLGITFVFFVGILSAHFGVRVDPEMNSFAQTLGLALFVYALGVEVGPSFFPSLRSQGVLYNTLGLMVIGLGLTVVVALHYICGISMPNMLGIMAGAVTNTPMLAAVQSTMQDALGSAGARQVADLALGCALTYPLGVVGMILAILTLNVLDPKRHKRNEQDNSRNTYITELELTNEALFGKTILEAVRLEEKHFIISRIWRGDTLIIPSSQTILHEGDHLLVLVHPEDVEEMEQFFGRRAESRDWNRPDIDWDAIDSQLVSKRIIITNSKVNGAKLGALRLRNQYGINITRIDRAGIEILATPDLHLQLGDRLSVVGEAQEIERASKFLGDSINVLDKPKLFSFFFGLAVGCILGSIPLAIPGLSMPIKLGLAGGPIIVGILMGAFGARLRIATYMSNSATQLIKQLGIIIYLAGLGLASGEHFFEMIIHGDGLLWIGLGFLITYLPTMAVGLLSLFGYKKTHAETVGMLCGVMANSMALDYAMSINESRSSSVAYAIVYPVGMFVRIISAQILLSFFL</sequence>
<evidence type="ECO:0000256" key="3">
    <source>
        <dbReference type="ARBA" id="ARBA00022448"/>
    </source>
</evidence>
<evidence type="ECO:0000256" key="4">
    <source>
        <dbReference type="ARBA" id="ARBA00022475"/>
    </source>
</evidence>
<comment type="similarity">
    <text evidence="2">Belongs to the AAE transporter (TC 2.A.81) family.</text>
</comment>
<keyword evidence="6 8" id="KW-1133">Transmembrane helix</keyword>
<dbReference type="PROSITE" id="PS51202">
    <property type="entry name" value="RCK_C"/>
    <property type="match status" value="2"/>
</dbReference>
<feature type="transmembrane region" description="Helical" evidence="8">
    <location>
        <begin position="477"/>
        <end position="501"/>
    </location>
</feature>
<dbReference type="GO" id="GO:0006813">
    <property type="term" value="P:potassium ion transport"/>
    <property type="evidence" value="ECO:0007669"/>
    <property type="project" value="InterPro"/>
</dbReference>
<evidence type="ECO:0000256" key="6">
    <source>
        <dbReference type="ARBA" id="ARBA00022989"/>
    </source>
</evidence>
<name>A0A134B9C1_9PORP</name>
<dbReference type="NCBIfam" id="TIGR01625">
    <property type="entry name" value="YidE_YbjL_dupl"/>
    <property type="match status" value="2"/>
</dbReference>
<feature type="transmembrane region" description="Helical" evidence="8">
    <location>
        <begin position="508"/>
        <end position="528"/>
    </location>
</feature>
<feature type="transmembrane region" description="Helical" evidence="8">
    <location>
        <begin position="409"/>
        <end position="430"/>
    </location>
</feature>
<dbReference type="SUPFAM" id="SSF116726">
    <property type="entry name" value="TrkA C-terminal domain-like"/>
    <property type="match status" value="2"/>
</dbReference>
<dbReference type="Gene3D" id="3.30.70.1450">
    <property type="entry name" value="Regulator of K+ conductance, C-terminal domain"/>
    <property type="match status" value="2"/>
</dbReference>
<dbReference type="STRING" id="322095.HMPREF3185_00916"/>
<feature type="transmembrane region" description="Helical" evidence="8">
    <location>
        <begin position="167"/>
        <end position="192"/>
    </location>
</feature>
<dbReference type="InterPro" id="IPR050144">
    <property type="entry name" value="AAE_transporter"/>
</dbReference>
<accession>A0A134B9C1</accession>
<dbReference type="Pfam" id="PF06826">
    <property type="entry name" value="Asp-Al_Ex"/>
    <property type="match status" value="2"/>
</dbReference>
<evidence type="ECO:0000256" key="2">
    <source>
        <dbReference type="ARBA" id="ARBA00009854"/>
    </source>
</evidence>
<dbReference type="GO" id="GO:0008324">
    <property type="term" value="F:monoatomic cation transmembrane transporter activity"/>
    <property type="evidence" value="ECO:0007669"/>
    <property type="project" value="InterPro"/>
</dbReference>
<dbReference type="InterPro" id="IPR006037">
    <property type="entry name" value="RCK_C"/>
</dbReference>
<protein>
    <submittedName>
        <fullName evidence="10">TrkA protein</fullName>
    </submittedName>
</protein>
<dbReference type="Proteomes" id="UP000070224">
    <property type="component" value="Unassembled WGS sequence"/>
</dbReference>
<feature type="transmembrane region" description="Helical" evidence="8">
    <location>
        <begin position="67"/>
        <end position="88"/>
    </location>
</feature>
<gene>
    <name evidence="10" type="ORF">HMPREF3185_00916</name>
</gene>
<evidence type="ECO:0000256" key="8">
    <source>
        <dbReference type="SAM" id="Phobius"/>
    </source>
</evidence>
<comment type="subcellular location">
    <subcellularLocation>
        <location evidence="1">Cell membrane</location>
        <topology evidence="1">Multi-pass membrane protein</topology>
    </subcellularLocation>
</comment>
<dbReference type="EMBL" id="LSDK01000060">
    <property type="protein sequence ID" value="KXB76546.1"/>
    <property type="molecule type" value="Genomic_DNA"/>
</dbReference>
<evidence type="ECO:0000259" key="9">
    <source>
        <dbReference type="PROSITE" id="PS51202"/>
    </source>
</evidence>
<dbReference type="InterPro" id="IPR036721">
    <property type="entry name" value="RCK_C_sf"/>
</dbReference>
<evidence type="ECO:0000256" key="7">
    <source>
        <dbReference type="ARBA" id="ARBA00023136"/>
    </source>
</evidence>
<comment type="caution">
    <text evidence="10">The sequence shown here is derived from an EMBL/GenBank/DDBJ whole genome shotgun (WGS) entry which is preliminary data.</text>
</comment>
<feature type="transmembrane region" description="Helical" evidence="8">
    <location>
        <begin position="100"/>
        <end position="123"/>
    </location>
</feature>
<feature type="transmembrane region" description="Helical" evidence="8">
    <location>
        <begin position="383"/>
        <end position="403"/>
    </location>
</feature>
<keyword evidence="7 8" id="KW-0472">Membrane</keyword>
<feature type="transmembrane region" description="Helical" evidence="8">
    <location>
        <begin position="451"/>
        <end position="471"/>
    </location>
</feature>
<keyword evidence="3" id="KW-0813">Transport</keyword>
<dbReference type="OrthoDB" id="9155749at2"/>
<reference evidence="11" key="1">
    <citation type="submission" date="2016-01" db="EMBL/GenBank/DDBJ databases">
        <authorList>
            <person name="Mitreva M."/>
            <person name="Pepin K.H."/>
            <person name="Mihindukulasuriya K.A."/>
            <person name="Fulton R."/>
            <person name="Fronick C."/>
            <person name="O'Laughlin M."/>
            <person name="Miner T."/>
            <person name="Herter B."/>
            <person name="Rosa B.A."/>
            <person name="Cordes M."/>
            <person name="Tomlinson C."/>
            <person name="Wollam A."/>
            <person name="Palsikar V.B."/>
            <person name="Mardis E.R."/>
            <person name="Wilson R.K."/>
        </authorList>
    </citation>
    <scope>NUCLEOTIDE SEQUENCE [LARGE SCALE GENOMIC DNA]</scope>
    <source>
        <strain evidence="11">KA00683</strain>
    </source>
</reference>
<dbReference type="AlphaFoldDB" id="A0A134B9C1"/>